<protein>
    <submittedName>
        <fullName evidence="2">Uncharacterized protein</fullName>
    </submittedName>
</protein>
<accession>A0A0E0HEK8</accession>
<evidence type="ECO:0000313" key="2">
    <source>
        <dbReference type="EnsemblPlants" id="ONIVA05G17470.1"/>
    </source>
</evidence>
<keyword evidence="3" id="KW-1185">Reference proteome</keyword>
<sequence>MHAPAVHSPPESHLHLPYPPTPLFLLFAFEYSRPIEEHQGPAWSFCAGKKKGLQEVSWGRRGLKLKRKKKPGRKCRIRWPQAPRQADPVAWSLSPATTAGREPSGEWQSPNKQRDSVGRQAMGSCGELGCGVEQ</sequence>
<name>A0A0E0HEK8_ORYNI</name>
<dbReference type="HOGENOM" id="CLU_1899564_0_0_1"/>
<organism evidence="2">
    <name type="scientific">Oryza nivara</name>
    <name type="common">Indian wild rice</name>
    <name type="synonym">Oryza sativa f. spontanea</name>
    <dbReference type="NCBI Taxonomy" id="4536"/>
    <lineage>
        <taxon>Eukaryota</taxon>
        <taxon>Viridiplantae</taxon>
        <taxon>Streptophyta</taxon>
        <taxon>Embryophyta</taxon>
        <taxon>Tracheophyta</taxon>
        <taxon>Spermatophyta</taxon>
        <taxon>Magnoliopsida</taxon>
        <taxon>Liliopsida</taxon>
        <taxon>Poales</taxon>
        <taxon>Poaceae</taxon>
        <taxon>BOP clade</taxon>
        <taxon>Oryzoideae</taxon>
        <taxon>Oryzeae</taxon>
        <taxon>Oryzinae</taxon>
        <taxon>Oryza</taxon>
    </lineage>
</organism>
<feature type="region of interest" description="Disordered" evidence="1">
    <location>
        <begin position="79"/>
        <end position="134"/>
    </location>
</feature>
<dbReference type="Gramene" id="ONIVA05G17470.1">
    <property type="protein sequence ID" value="ONIVA05G17470.1"/>
    <property type="gene ID" value="ONIVA05G17470"/>
</dbReference>
<evidence type="ECO:0000313" key="3">
    <source>
        <dbReference type="Proteomes" id="UP000006591"/>
    </source>
</evidence>
<dbReference type="Proteomes" id="UP000006591">
    <property type="component" value="Chromosome 5"/>
</dbReference>
<reference evidence="2" key="2">
    <citation type="submission" date="2018-04" db="EMBL/GenBank/DDBJ databases">
        <title>OnivRS2 (Oryza nivara Reference Sequence Version 2).</title>
        <authorList>
            <person name="Zhang J."/>
            <person name="Kudrna D."/>
            <person name="Lee S."/>
            <person name="Talag J."/>
            <person name="Rajasekar S."/>
            <person name="Welchert J."/>
            <person name="Hsing Y.-I."/>
            <person name="Wing R.A."/>
        </authorList>
    </citation>
    <scope>NUCLEOTIDE SEQUENCE [LARGE SCALE GENOMIC DNA]</scope>
    <source>
        <strain evidence="2">SL10</strain>
    </source>
</reference>
<dbReference type="EnsemblPlants" id="ONIVA05G17470.1">
    <property type="protein sequence ID" value="ONIVA05G17470.1"/>
    <property type="gene ID" value="ONIVA05G17470"/>
</dbReference>
<proteinExistence type="predicted"/>
<evidence type="ECO:0000256" key="1">
    <source>
        <dbReference type="SAM" id="MobiDB-lite"/>
    </source>
</evidence>
<dbReference type="AlphaFoldDB" id="A0A0E0HEK8"/>
<dbReference type="OMA" id="PAWSFCA"/>
<reference evidence="2" key="1">
    <citation type="submission" date="2015-04" db="UniProtKB">
        <authorList>
            <consortium name="EnsemblPlants"/>
        </authorList>
    </citation>
    <scope>IDENTIFICATION</scope>
    <source>
        <strain evidence="2">SL10</strain>
    </source>
</reference>